<feature type="domain" description="UspA" evidence="2">
    <location>
        <begin position="5"/>
        <end position="148"/>
    </location>
</feature>
<feature type="domain" description="UspA" evidence="2">
    <location>
        <begin position="171"/>
        <end position="303"/>
    </location>
</feature>
<dbReference type="PANTHER" id="PTHR46268">
    <property type="entry name" value="STRESS RESPONSE PROTEIN NHAX"/>
    <property type="match status" value="1"/>
</dbReference>
<dbReference type="InterPro" id="IPR006016">
    <property type="entry name" value="UspA"/>
</dbReference>
<dbReference type="Pfam" id="PF00582">
    <property type="entry name" value="Usp"/>
    <property type="match status" value="2"/>
</dbReference>
<dbReference type="CDD" id="cd00293">
    <property type="entry name" value="USP-like"/>
    <property type="match status" value="1"/>
</dbReference>
<accession>A0A2P8DHP7</accession>
<evidence type="ECO:0000313" key="4">
    <source>
        <dbReference type="Proteomes" id="UP000240542"/>
    </source>
</evidence>
<comment type="similarity">
    <text evidence="1">Belongs to the universal stress protein A family.</text>
</comment>
<sequence>MRPGHVVAGYEPNARGADALALALLLAGRSGARLTVVNVPPTGWPTHTKGAVDAEWVAYLREQSGAALDNARAIIESLLPVRPHEPGRVDYEVHFHRGSGHGLADFASGRGADAVVIGSAPGGRKGRLRMGSTADQLLHGAPVPVVMAPSGFAAQEVRRLERLTFSYLRQEGADRALALAASMAESMELPLRLVTLLIGGSVSGTRATELRTEMLRKLSIEADEDLRAAVASAAAAPHLDPAYVSTETATGTSVAAALGRIEWYQGDLLVCASGRSGPLRRVFLGDTNIDILRAAIVPVAVLPRGVAAPDPRRPRRGAPAQ</sequence>
<name>A0A2P8DHP7_9ACTN</name>
<gene>
    <name evidence="3" type="ORF">CLV63_11039</name>
</gene>
<dbReference type="Gene3D" id="3.40.50.12370">
    <property type="match status" value="1"/>
</dbReference>
<dbReference type="Proteomes" id="UP000240542">
    <property type="component" value="Unassembled WGS sequence"/>
</dbReference>
<reference evidence="3 4" key="1">
    <citation type="submission" date="2018-03" db="EMBL/GenBank/DDBJ databases">
        <title>Genomic Encyclopedia of Archaeal and Bacterial Type Strains, Phase II (KMG-II): from individual species to whole genera.</title>
        <authorList>
            <person name="Goeker M."/>
        </authorList>
    </citation>
    <scope>NUCLEOTIDE SEQUENCE [LARGE SCALE GENOMIC DNA]</scope>
    <source>
        <strain evidence="3 4">DSM 45312</strain>
    </source>
</reference>
<dbReference type="PANTHER" id="PTHR46268:SF15">
    <property type="entry name" value="UNIVERSAL STRESS PROTEIN HP_0031"/>
    <property type="match status" value="1"/>
</dbReference>
<protein>
    <submittedName>
        <fullName evidence="3">Nucleotide-binding universal stress UspA family protein</fullName>
    </submittedName>
</protein>
<comment type="caution">
    <text evidence="3">The sequence shown here is derived from an EMBL/GenBank/DDBJ whole genome shotgun (WGS) entry which is preliminary data.</text>
</comment>
<keyword evidence="4" id="KW-1185">Reference proteome</keyword>
<dbReference type="RefSeq" id="WP_106583641.1">
    <property type="nucleotide sequence ID" value="NZ_PYGA01000010.1"/>
</dbReference>
<proteinExistence type="inferred from homology"/>
<evidence type="ECO:0000259" key="2">
    <source>
        <dbReference type="Pfam" id="PF00582"/>
    </source>
</evidence>
<dbReference type="EMBL" id="PYGA01000010">
    <property type="protein sequence ID" value="PSK96742.1"/>
    <property type="molecule type" value="Genomic_DNA"/>
</dbReference>
<dbReference type="SUPFAM" id="SSF52402">
    <property type="entry name" value="Adenine nucleotide alpha hydrolases-like"/>
    <property type="match status" value="2"/>
</dbReference>
<dbReference type="OrthoDB" id="5242641at2"/>
<dbReference type="AlphaFoldDB" id="A0A2P8DHP7"/>
<evidence type="ECO:0000256" key="1">
    <source>
        <dbReference type="ARBA" id="ARBA00008791"/>
    </source>
</evidence>
<evidence type="ECO:0000313" key="3">
    <source>
        <dbReference type="EMBL" id="PSK96742.1"/>
    </source>
</evidence>
<organism evidence="3 4">
    <name type="scientific">Murinocardiopsis flavida</name>
    <dbReference type="NCBI Taxonomy" id="645275"/>
    <lineage>
        <taxon>Bacteria</taxon>
        <taxon>Bacillati</taxon>
        <taxon>Actinomycetota</taxon>
        <taxon>Actinomycetes</taxon>
        <taxon>Streptosporangiales</taxon>
        <taxon>Nocardiopsidaceae</taxon>
        <taxon>Murinocardiopsis</taxon>
    </lineage>
</organism>